<organism evidence="3 4">
    <name type="scientific">Strongylus vulgaris</name>
    <name type="common">Blood worm</name>
    <dbReference type="NCBI Taxonomy" id="40348"/>
    <lineage>
        <taxon>Eukaryota</taxon>
        <taxon>Metazoa</taxon>
        <taxon>Ecdysozoa</taxon>
        <taxon>Nematoda</taxon>
        <taxon>Chromadorea</taxon>
        <taxon>Rhabditida</taxon>
        <taxon>Rhabditina</taxon>
        <taxon>Rhabditomorpha</taxon>
        <taxon>Strongyloidea</taxon>
        <taxon>Strongylidae</taxon>
        <taxon>Strongylus</taxon>
    </lineage>
</organism>
<dbReference type="GO" id="GO:0004190">
    <property type="term" value="F:aspartic-type endopeptidase activity"/>
    <property type="evidence" value="ECO:0007669"/>
    <property type="project" value="InterPro"/>
</dbReference>
<dbReference type="GO" id="GO:0006508">
    <property type="term" value="P:proteolysis"/>
    <property type="evidence" value="ECO:0007669"/>
    <property type="project" value="InterPro"/>
</dbReference>
<dbReference type="OrthoDB" id="5875875at2759"/>
<dbReference type="PROSITE" id="PS50175">
    <property type="entry name" value="ASP_PROT_RETROV"/>
    <property type="match status" value="1"/>
</dbReference>
<dbReference type="EMBL" id="UYYB01000462">
    <property type="protein sequence ID" value="VDM65297.1"/>
    <property type="molecule type" value="Genomic_DNA"/>
</dbReference>
<dbReference type="SUPFAM" id="SSF50630">
    <property type="entry name" value="Acid proteases"/>
    <property type="match status" value="1"/>
</dbReference>
<proteinExistence type="predicted"/>
<dbReference type="Gene3D" id="2.40.70.10">
    <property type="entry name" value="Acid Proteases"/>
    <property type="match status" value="1"/>
</dbReference>
<dbReference type="AlphaFoldDB" id="A0A3P7IL80"/>
<evidence type="ECO:0000256" key="1">
    <source>
        <dbReference type="ARBA" id="ARBA00022801"/>
    </source>
</evidence>
<accession>A0A3P7IL80</accession>
<sequence length="184" mass="21495">MRTHIGSMQMRFCLYNHMNWILIQRVANLQKLFAPKKILDPTLKVRHDSPTDSHADDTPLTIEDLLNEFENFTALEMDNMDMEGTREIHALWKEKDASGQKKRRKTGQLYGRRRQCKTDVAFDAKKSRTYLDVVINRYSLHFQLDTGADITLISRRSWKSIGLSTLEPTIILENGRRNADGDRW</sequence>
<keyword evidence="1" id="KW-0378">Hydrolase</keyword>
<evidence type="ECO:0000313" key="4">
    <source>
        <dbReference type="Proteomes" id="UP000270094"/>
    </source>
</evidence>
<evidence type="ECO:0000259" key="2">
    <source>
        <dbReference type="PROSITE" id="PS50175"/>
    </source>
</evidence>
<dbReference type="Proteomes" id="UP000270094">
    <property type="component" value="Unassembled WGS sequence"/>
</dbReference>
<dbReference type="InterPro" id="IPR021109">
    <property type="entry name" value="Peptidase_aspartic_dom_sf"/>
</dbReference>
<dbReference type="InterPro" id="IPR001995">
    <property type="entry name" value="Peptidase_A2_cat"/>
</dbReference>
<name>A0A3P7IL80_STRVU</name>
<feature type="domain" description="Peptidase A2" evidence="2">
    <location>
        <begin position="140"/>
        <end position="158"/>
    </location>
</feature>
<evidence type="ECO:0000313" key="3">
    <source>
        <dbReference type="EMBL" id="VDM65297.1"/>
    </source>
</evidence>
<reference evidence="3 4" key="1">
    <citation type="submission" date="2018-11" db="EMBL/GenBank/DDBJ databases">
        <authorList>
            <consortium name="Pathogen Informatics"/>
        </authorList>
    </citation>
    <scope>NUCLEOTIDE SEQUENCE [LARGE SCALE GENOMIC DNA]</scope>
</reference>
<keyword evidence="4" id="KW-1185">Reference proteome</keyword>
<protein>
    <recommendedName>
        <fullName evidence="2">Peptidase A2 domain-containing protein</fullName>
    </recommendedName>
</protein>
<gene>
    <name evidence="3" type="ORF">SVUK_LOCUS295</name>
</gene>